<dbReference type="InterPro" id="IPR036259">
    <property type="entry name" value="MFS_trans_sf"/>
</dbReference>
<keyword evidence="5 7" id="KW-1133">Transmembrane helix</keyword>
<evidence type="ECO:0000256" key="4">
    <source>
        <dbReference type="ARBA" id="ARBA00022692"/>
    </source>
</evidence>
<name>A0ABX5BZ10_9FIRM</name>
<dbReference type="PANTHER" id="PTHR43414">
    <property type="entry name" value="MULTIDRUG RESISTANCE PROTEIN MDTG"/>
    <property type="match status" value="1"/>
</dbReference>
<dbReference type="Gene3D" id="1.20.1250.20">
    <property type="entry name" value="MFS general substrate transporter like domains"/>
    <property type="match status" value="1"/>
</dbReference>
<feature type="transmembrane region" description="Helical" evidence="7">
    <location>
        <begin position="284"/>
        <end position="302"/>
    </location>
</feature>
<proteinExistence type="predicted"/>
<evidence type="ECO:0000256" key="3">
    <source>
        <dbReference type="ARBA" id="ARBA00022475"/>
    </source>
</evidence>
<dbReference type="PANTHER" id="PTHR43414:SF6">
    <property type="entry name" value="MULTIDRUG RESISTANCE PROTEIN MDTG"/>
    <property type="match status" value="1"/>
</dbReference>
<feature type="transmembrane region" description="Helical" evidence="7">
    <location>
        <begin position="342"/>
        <end position="364"/>
    </location>
</feature>
<gene>
    <name evidence="9" type="ORF">VRHSUH09_04785</name>
</gene>
<protein>
    <submittedName>
        <fullName evidence="9">MFS transporter</fullName>
    </submittedName>
</protein>
<dbReference type="Pfam" id="PF07690">
    <property type="entry name" value="MFS_1"/>
    <property type="match status" value="1"/>
</dbReference>
<feature type="domain" description="Major facilitator superfamily (MFS) profile" evidence="8">
    <location>
        <begin position="6"/>
        <end position="396"/>
    </location>
</feature>
<comment type="caution">
    <text evidence="9">The sequence shown here is derived from an EMBL/GenBank/DDBJ whole genome shotgun (WGS) entry which is preliminary data.</text>
</comment>
<dbReference type="SUPFAM" id="SSF103473">
    <property type="entry name" value="MFS general substrate transporter"/>
    <property type="match status" value="1"/>
</dbReference>
<sequence length="406" mass="44123">MDSSWKRIIYLICTIQVGGGITIIGVVSFIPLFLAELGLHDQGQAAMWAGIVSGVTPLMVALSAPYWSRKANQWGPRKVMMLILFILMITVGACAFTQTPMQLLILRILQGVVGGYVPIGLAIIVLITPENKVPWAMGLYQASMVMGLVFGPLMGGLVADFLGYRAPFFVFAALTGICMLGIYFLMPNLQFKHKVDESVSEISLIKYFLSIPRVRLLVGMLFLCNFGITGIGPILPLYIKHYMHMSDEFVATIVGIIIFGAGLFSALASISISKVTRCVTMPRIVFTATWAVGTLFILQYMMPSIWGLGIFRAIAGFFMGFVTPIANTLISKAVPVERRGIVFGAVSSVAMMGNVLGPVISGMIARTFGYGAVFWTTAAIFFVAALFIYRNLVIPSESDVSQLSDS</sequence>
<comment type="subcellular location">
    <subcellularLocation>
        <location evidence="1">Cell membrane</location>
        <topology evidence="1">Multi-pass membrane protein</topology>
    </subcellularLocation>
</comment>
<accession>A0ABX5BZ10</accession>
<dbReference type="PROSITE" id="PS50850">
    <property type="entry name" value="MFS"/>
    <property type="match status" value="1"/>
</dbReference>
<organism evidence="9 10">
    <name type="scientific">Veillonella rogosae JCM 15642</name>
    <dbReference type="NCBI Taxonomy" id="1298595"/>
    <lineage>
        <taxon>Bacteria</taxon>
        <taxon>Bacillati</taxon>
        <taxon>Bacillota</taxon>
        <taxon>Negativicutes</taxon>
        <taxon>Veillonellales</taxon>
        <taxon>Veillonellaceae</taxon>
        <taxon>Veillonella</taxon>
    </lineage>
</organism>
<dbReference type="InterPro" id="IPR011701">
    <property type="entry name" value="MFS"/>
</dbReference>
<dbReference type="InterPro" id="IPR020846">
    <property type="entry name" value="MFS_dom"/>
</dbReference>
<feature type="transmembrane region" description="Helical" evidence="7">
    <location>
        <begin position="9"/>
        <end position="34"/>
    </location>
</feature>
<feature type="transmembrane region" description="Helical" evidence="7">
    <location>
        <begin position="308"/>
        <end position="330"/>
    </location>
</feature>
<keyword evidence="6 7" id="KW-0472">Membrane</keyword>
<feature type="transmembrane region" description="Helical" evidence="7">
    <location>
        <begin position="370"/>
        <end position="389"/>
    </location>
</feature>
<dbReference type="EMBL" id="PPCX01000009">
    <property type="protein sequence ID" value="PQL12551.1"/>
    <property type="molecule type" value="Genomic_DNA"/>
</dbReference>
<evidence type="ECO:0000256" key="1">
    <source>
        <dbReference type="ARBA" id="ARBA00004651"/>
    </source>
</evidence>
<keyword evidence="4 7" id="KW-0812">Transmembrane</keyword>
<feature type="transmembrane region" description="Helical" evidence="7">
    <location>
        <begin position="139"/>
        <end position="162"/>
    </location>
</feature>
<feature type="transmembrane region" description="Helical" evidence="7">
    <location>
        <begin position="104"/>
        <end position="127"/>
    </location>
</feature>
<reference evidence="9 10" key="1">
    <citation type="submission" date="2018-01" db="EMBL/GenBank/DDBJ databases">
        <title>Draft genome sequences of clinical isolates and type strains of oral Veillonella including Veillonella infantum sp., nov.</title>
        <authorList>
            <person name="Mashima I."/>
            <person name="Liao Y.-C."/>
            <person name="Sabharwal A."/>
            <person name="Haase E.M."/>
            <person name="Nakazawa F."/>
            <person name="Scannapieco F.A."/>
        </authorList>
    </citation>
    <scope>NUCLEOTIDE SEQUENCE [LARGE SCALE GENOMIC DNA]</scope>
    <source>
        <strain evidence="9 10">JCM 15642</strain>
    </source>
</reference>
<dbReference type="PRINTS" id="PR01035">
    <property type="entry name" value="TCRTETA"/>
</dbReference>
<keyword evidence="2" id="KW-0813">Transport</keyword>
<feature type="transmembrane region" description="Helical" evidence="7">
    <location>
        <begin position="251"/>
        <end position="272"/>
    </location>
</feature>
<evidence type="ECO:0000256" key="5">
    <source>
        <dbReference type="ARBA" id="ARBA00022989"/>
    </source>
</evidence>
<keyword evidence="3" id="KW-1003">Cell membrane</keyword>
<evidence type="ECO:0000259" key="8">
    <source>
        <dbReference type="PROSITE" id="PS50850"/>
    </source>
</evidence>
<evidence type="ECO:0000256" key="7">
    <source>
        <dbReference type="SAM" id="Phobius"/>
    </source>
</evidence>
<feature type="transmembrane region" description="Helical" evidence="7">
    <location>
        <begin position="79"/>
        <end position="98"/>
    </location>
</feature>
<feature type="transmembrane region" description="Helical" evidence="7">
    <location>
        <begin position="46"/>
        <end position="67"/>
    </location>
</feature>
<evidence type="ECO:0000313" key="10">
    <source>
        <dbReference type="Proteomes" id="UP000238774"/>
    </source>
</evidence>
<evidence type="ECO:0000256" key="6">
    <source>
        <dbReference type="ARBA" id="ARBA00023136"/>
    </source>
</evidence>
<dbReference type="InterPro" id="IPR001958">
    <property type="entry name" value="Tet-R_TetA/multi-R_MdtG-like"/>
</dbReference>
<evidence type="ECO:0000313" key="9">
    <source>
        <dbReference type="EMBL" id="PQL12551.1"/>
    </source>
</evidence>
<dbReference type="Proteomes" id="UP000238774">
    <property type="component" value="Unassembled WGS sequence"/>
</dbReference>
<feature type="transmembrane region" description="Helical" evidence="7">
    <location>
        <begin position="168"/>
        <end position="186"/>
    </location>
</feature>
<evidence type="ECO:0000256" key="2">
    <source>
        <dbReference type="ARBA" id="ARBA00022448"/>
    </source>
</evidence>
<dbReference type="RefSeq" id="WP_105081543.1">
    <property type="nucleotide sequence ID" value="NZ_PPCX01000009.1"/>
</dbReference>
<keyword evidence="10" id="KW-1185">Reference proteome</keyword>
<feature type="transmembrane region" description="Helical" evidence="7">
    <location>
        <begin position="216"/>
        <end position="239"/>
    </location>
</feature>